<dbReference type="AlphaFoldDB" id="K3X1J4"/>
<feature type="region of interest" description="Disordered" evidence="8">
    <location>
        <begin position="552"/>
        <end position="615"/>
    </location>
</feature>
<dbReference type="EnsemblProtists" id="PYU1_T011093">
    <property type="protein sequence ID" value="PYU1_T011093"/>
    <property type="gene ID" value="PYU1_G011069"/>
</dbReference>
<keyword evidence="3 10" id="KW-0732">Signal</keyword>
<feature type="compositionally biased region" description="Low complexity" evidence="8">
    <location>
        <begin position="586"/>
        <end position="596"/>
    </location>
</feature>
<feature type="domain" description="Peptidase A1" evidence="11">
    <location>
        <begin position="55"/>
        <end position="412"/>
    </location>
</feature>
<name>K3X1J4_GLOUD</name>
<reference evidence="13" key="2">
    <citation type="submission" date="2010-04" db="EMBL/GenBank/DDBJ databases">
        <authorList>
            <person name="Buell R."/>
            <person name="Hamilton J."/>
            <person name="Hostetler J."/>
        </authorList>
    </citation>
    <scope>NUCLEOTIDE SEQUENCE [LARGE SCALE GENOMIC DNA]</scope>
    <source>
        <strain evidence="13">DAOM:BR144</strain>
    </source>
</reference>
<evidence type="ECO:0000256" key="3">
    <source>
        <dbReference type="ARBA" id="ARBA00022729"/>
    </source>
</evidence>
<dbReference type="SUPFAM" id="SSF50630">
    <property type="entry name" value="Acid proteases"/>
    <property type="match status" value="1"/>
</dbReference>
<keyword evidence="9" id="KW-1133">Transmembrane helix</keyword>
<feature type="chain" id="PRO_5003868328" description="Peptidase A1 domain-containing protein" evidence="10">
    <location>
        <begin position="25"/>
        <end position="615"/>
    </location>
</feature>
<dbReference type="Gene3D" id="2.40.70.10">
    <property type="entry name" value="Acid Proteases"/>
    <property type="match status" value="2"/>
</dbReference>
<keyword evidence="5 7" id="KW-0378">Hydrolase</keyword>
<evidence type="ECO:0000256" key="4">
    <source>
        <dbReference type="ARBA" id="ARBA00022750"/>
    </source>
</evidence>
<dbReference type="InterPro" id="IPR033121">
    <property type="entry name" value="PEPTIDASE_A1"/>
</dbReference>
<evidence type="ECO:0000256" key="9">
    <source>
        <dbReference type="SAM" id="Phobius"/>
    </source>
</evidence>
<dbReference type="PRINTS" id="PR00792">
    <property type="entry name" value="PEPSIN"/>
</dbReference>
<dbReference type="PANTHER" id="PTHR47965:SF12">
    <property type="entry name" value="ASPARTIC PROTEINASE 3-RELATED"/>
    <property type="match status" value="1"/>
</dbReference>
<reference evidence="13" key="1">
    <citation type="journal article" date="2010" name="Genome Biol.">
        <title>Genome sequence of the necrotrophic plant pathogen Pythium ultimum reveals original pathogenicity mechanisms and effector repertoire.</title>
        <authorList>
            <person name="Levesque C.A."/>
            <person name="Brouwer H."/>
            <person name="Cano L."/>
            <person name="Hamilton J.P."/>
            <person name="Holt C."/>
            <person name="Huitema E."/>
            <person name="Raffaele S."/>
            <person name="Robideau G.P."/>
            <person name="Thines M."/>
            <person name="Win J."/>
            <person name="Zerillo M.M."/>
            <person name="Beakes G.W."/>
            <person name="Boore J.L."/>
            <person name="Busam D."/>
            <person name="Dumas B."/>
            <person name="Ferriera S."/>
            <person name="Fuerstenberg S.I."/>
            <person name="Gachon C.M."/>
            <person name="Gaulin E."/>
            <person name="Govers F."/>
            <person name="Grenville-Briggs L."/>
            <person name="Horner N."/>
            <person name="Hostetler J."/>
            <person name="Jiang R.H."/>
            <person name="Johnson J."/>
            <person name="Krajaejun T."/>
            <person name="Lin H."/>
            <person name="Meijer H.J."/>
            <person name="Moore B."/>
            <person name="Morris P."/>
            <person name="Phuntmart V."/>
            <person name="Puiu D."/>
            <person name="Shetty J."/>
            <person name="Stajich J.E."/>
            <person name="Tripathy S."/>
            <person name="Wawra S."/>
            <person name="van West P."/>
            <person name="Whitty B.R."/>
            <person name="Coutinho P.M."/>
            <person name="Henrissat B."/>
            <person name="Martin F."/>
            <person name="Thomas P.D."/>
            <person name="Tyler B.M."/>
            <person name="De Vries R.P."/>
            <person name="Kamoun S."/>
            <person name="Yandell M."/>
            <person name="Tisserat N."/>
            <person name="Buell C.R."/>
        </authorList>
    </citation>
    <scope>NUCLEOTIDE SEQUENCE</scope>
    <source>
        <strain evidence="13">DAOM:BR144</strain>
    </source>
</reference>
<feature type="compositionally biased region" description="Basic and acidic residues" evidence="8">
    <location>
        <begin position="605"/>
        <end position="615"/>
    </location>
</feature>
<dbReference type="EMBL" id="GL376606">
    <property type="status" value="NOT_ANNOTATED_CDS"/>
    <property type="molecule type" value="Genomic_DNA"/>
</dbReference>
<dbReference type="Pfam" id="PF00026">
    <property type="entry name" value="Asp"/>
    <property type="match status" value="1"/>
</dbReference>
<dbReference type="VEuPathDB" id="FungiDB:PYU1_G011069"/>
<keyword evidence="9" id="KW-0472">Membrane</keyword>
<feature type="compositionally biased region" description="Low complexity" evidence="8">
    <location>
        <begin position="553"/>
        <end position="566"/>
    </location>
</feature>
<proteinExistence type="inferred from homology"/>
<evidence type="ECO:0000259" key="11">
    <source>
        <dbReference type="PROSITE" id="PS51767"/>
    </source>
</evidence>
<evidence type="ECO:0000256" key="2">
    <source>
        <dbReference type="ARBA" id="ARBA00022670"/>
    </source>
</evidence>
<dbReference type="GO" id="GO:0006508">
    <property type="term" value="P:proteolysis"/>
    <property type="evidence" value="ECO:0007669"/>
    <property type="project" value="UniProtKB-KW"/>
</dbReference>
<dbReference type="PANTHER" id="PTHR47965">
    <property type="entry name" value="ASPARTYL PROTEASE-RELATED"/>
    <property type="match status" value="1"/>
</dbReference>
<dbReference type="InterPro" id="IPR001969">
    <property type="entry name" value="Aspartic_peptidase_AS"/>
</dbReference>
<dbReference type="OMA" id="GTVENMQ"/>
<keyword evidence="2 7" id="KW-0645">Protease</keyword>
<dbReference type="GO" id="GO:0004190">
    <property type="term" value="F:aspartic-type endopeptidase activity"/>
    <property type="evidence" value="ECO:0007669"/>
    <property type="project" value="UniProtKB-KW"/>
</dbReference>
<dbReference type="PROSITE" id="PS51767">
    <property type="entry name" value="PEPTIDASE_A1"/>
    <property type="match status" value="1"/>
</dbReference>
<reference evidence="12" key="3">
    <citation type="submission" date="2015-02" db="UniProtKB">
        <authorList>
            <consortium name="EnsemblProtists"/>
        </authorList>
    </citation>
    <scope>IDENTIFICATION</scope>
    <source>
        <strain evidence="12">DAOM BR144</strain>
    </source>
</reference>
<evidence type="ECO:0000256" key="6">
    <source>
        <dbReference type="ARBA" id="ARBA00023145"/>
    </source>
</evidence>
<protein>
    <recommendedName>
        <fullName evidence="11">Peptidase A1 domain-containing protein</fullName>
    </recommendedName>
</protein>
<organism evidence="12 13">
    <name type="scientific">Globisporangium ultimum (strain ATCC 200006 / CBS 805.95 / DAOM BR144)</name>
    <name type="common">Pythium ultimum</name>
    <dbReference type="NCBI Taxonomy" id="431595"/>
    <lineage>
        <taxon>Eukaryota</taxon>
        <taxon>Sar</taxon>
        <taxon>Stramenopiles</taxon>
        <taxon>Oomycota</taxon>
        <taxon>Peronosporomycetes</taxon>
        <taxon>Pythiales</taxon>
        <taxon>Pythiaceae</taxon>
        <taxon>Globisporangium</taxon>
    </lineage>
</organism>
<evidence type="ECO:0000313" key="13">
    <source>
        <dbReference type="Proteomes" id="UP000019132"/>
    </source>
</evidence>
<evidence type="ECO:0000256" key="1">
    <source>
        <dbReference type="ARBA" id="ARBA00007447"/>
    </source>
</evidence>
<dbReference type="HOGENOM" id="CLU_030614_0_0_1"/>
<keyword evidence="13" id="KW-1185">Reference proteome</keyword>
<dbReference type="STRING" id="431595.K3X1J4"/>
<evidence type="ECO:0000256" key="7">
    <source>
        <dbReference type="RuleBase" id="RU000454"/>
    </source>
</evidence>
<keyword evidence="4 7" id="KW-0064">Aspartyl protease</keyword>
<dbReference type="PROSITE" id="PS00141">
    <property type="entry name" value="ASP_PROTEASE"/>
    <property type="match status" value="1"/>
</dbReference>
<dbReference type="Proteomes" id="UP000019132">
    <property type="component" value="Unassembled WGS sequence"/>
</dbReference>
<dbReference type="InterPro" id="IPR021109">
    <property type="entry name" value="Peptidase_aspartic_dom_sf"/>
</dbReference>
<evidence type="ECO:0000256" key="5">
    <source>
        <dbReference type="ARBA" id="ARBA00022801"/>
    </source>
</evidence>
<keyword evidence="6" id="KW-0865">Zymogen</keyword>
<dbReference type="eggNOG" id="KOG1339">
    <property type="taxonomic scope" value="Eukaryota"/>
</dbReference>
<dbReference type="InParanoid" id="K3X1J4"/>
<comment type="similarity">
    <text evidence="1 7">Belongs to the peptidase A1 family.</text>
</comment>
<feature type="transmembrane region" description="Helical" evidence="9">
    <location>
        <begin position="469"/>
        <end position="493"/>
    </location>
</feature>
<keyword evidence="9" id="KW-0812">Transmembrane</keyword>
<sequence>MQAAWLLLLLLLALGAGSNSGVQAETSSSSVVQQKLYGLASGLAYYMQVNIGQPLYTASTASTATNQFNLLVDTGSANTAVVTADCCSLTNTALYSCSASSTCVAKGTSASVSYITGAWSGDLVQDTFSANGLGVIESMPFTEITDQSNFIQSGYDGIVGLGYKSIASPSSNPPTPYFDMIQSVRSLPNVFSLLMCGSLQALALPNSTLDTTEDFYAGELIMGSTEGTSGQRYYKDDLVYTPLVHDKWFNVVVTDIKVSGTSLGVDCKEINTPRSIVDSGTSNMAFPSAVYSAVVSQLKTNVRKVIPSAPDTFFNDDVPCCSMLCDPTNASSALYMLPALSISLAIDGEKEQVTISVPPEYIWRPLLVSTTSGVRACRVFGISESDITLLGDVFMDGLFTVHDRKSSQLGFGVASSCPNGVTSSKTVTKESLTSVGSFCDCVSSSDQKSSLLSSYWPVGSGKPCFFWQWWMYIVIVSIVLIIVALIAVCYISWRRRKLLKELHQIRSNNQRAVDCQLSNGLDQNLLTPSSKDETPTTALPILIHSTSHENFNRIDSTSNRSISSSNGGYEPPLTPLVLSSGKTNDSHSSSSASLSAKEITTLEPAAHHTQAEESV</sequence>
<dbReference type="InterPro" id="IPR001461">
    <property type="entry name" value="Aspartic_peptidase_A1"/>
</dbReference>
<evidence type="ECO:0000256" key="8">
    <source>
        <dbReference type="SAM" id="MobiDB-lite"/>
    </source>
</evidence>
<accession>K3X1J4</accession>
<evidence type="ECO:0000313" key="12">
    <source>
        <dbReference type="EnsemblProtists" id="PYU1_T011093"/>
    </source>
</evidence>
<feature type="signal peptide" evidence="10">
    <location>
        <begin position="1"/>
        <end position="24"/>
    </location>
</feature>
<evidence type="ECO:0000256" key="10">
    <source>
        <dbReference type="SAM" id="SignalP"/>
    </source>
</evidence>